<reference evidence="1" key="1">
    <citation type="journal article" date="2021" name="J Fungi (Basel)">
        <title>Virulence traits and population genomics of the black yeast Aureobasidium melanogenum.</title>
        <authorList>
            <person name="Cernosa A."/>
            <person name="Sun X."/>
            <person name="Gostincar C."/>
            <person name="Fang C."/>
            <person name="Gunde-Cimerman N."/>
            <person name="Song Z."/>
        </authorList>
    </citation>
    <scope>NUCLEOTIDE SEQUENCE</scope>
    <source>
        <strain evidence="1">EXF-8016</strain>
    </source>
</reference>
<dbReference type="Proteomes" id="UP000767238">
    <property type="component" value="Unassembled WGS sequence"/>
</dbReference>
<dbReference type="EMBL" id="JAHFYH010000001">
    <property type="protein sequence ID" value="KAH0237725.1"/>
    <property type="molecule type" value="Genomic_DNA"/>
</dbReference>
<sequence length="179" mass="18473">LLEDSSEDSASDVSYCHSAPSAPFCAAAASRNSGSTGCFVDVEAVAGSAAGVDDKVTSGSFVGESIEQSRGGVGVSGLRRSRCSLGLDDSFGRSGGSSSSGLLSWEVGRLLFRSRVFERRVAEEKEPKPGMPAAGEAGVLLADGSTCVIWGISARALAAEGRHFCLSRRAERQSSDMES</sequence>
<gene>
    <name evidence="1" type="ORF">KCV03_g144</name>
</gene>
<dbReference type="AlphaFoldDB" id="A0A9P8KCQ5"/>
<comment type="caution">
    <text evidence="1">The sequence shown here is derived from an EMBL/GenBank/DDBJ whole genome shotgun (WGS) entry which is preliminary data.</text>
</comment>
<evidence type="ECO:0000313" key="2">
    <source>
        <dbReference type="Proteomes" id="UP000767238"/>
    </source>
</evidence>
<organism evidence="1 2">
    <name type="scientific">Aureobasidium melanogenum</name>
    <name type="common">Aureobasidium pullulans var. melanogenum</name>
    <dbReference type="NCBI Taxonomy" id="46634"/>
    <lineage>
        <taxon>Eukaryota</taxon>
        <taxon>Fungi</taxon>
        <taxon>Dikarya</taxon>
        <taxon>Ascomycota</taxon>
        <taxon>Pezizomycotina</taxon>
        <taxon>Dothideomycetes</taxon>
        <taxon>Dothideomycetidae</taxon>
        <taxon>Dothideales</taxon>
        <taxon>Saccotheciaceae</taxon>
        <taxon>Aureobasidium</taxon>
    </lineage>
</organism>
<name>A0A9P8KCQ5_AURME</name>
<protein>
    <submittedName>
        <fullName evidence="1">Uncharacterized protein</fullName>
    </submittedName>
</protein>
<evidence type="ECO:0000313" key="1">
    <source>
        <dbReference type="EMBL" id="KAH0237725.1"/>
    </source>
</evidence>
<feature type="non-terminal residue" evidence="1">
    <location>
        <position position="179"/>
    </location>
</feature>
<feature type="non-terminal residue" evidence="1">
    <location>
        <position position="1"/>
    </location>
</feature>
<proteinExistence type="predicted"/>
<reference evidence="1" key="2">
    <citation type="submission" date="2021-08" db="EMBL/GenBank/DDBJ databases">
        <authorList>
            <person name="Gostincar C."/>
            <person name="Sun X."/>
            <person name="Song Z."/>
            <person name="Gunde-Cimerman N."/>
        </authorList>
    </citation>
    <scope>NUCLEOTIDE SEQUENCE</scope>
    <source>
        <strain evidence="1">EXF-8016</strain>
    </source>
</reference>
<accession>A0A9P8KCQ5</accession>